<proteinExistence type="predicted"/>
<dbReference type="RefSeq" id="YP_010784633.1">
    <property type="nucleotide sequence ID" value="NC_075329.1"/>
</dbReference>
<organism evidence="2 3">
    <name type="scientific">Giant panda associated gemycircularvirus</name>
    <dbReference type="NCBI Taxonomy" id="2016461"/>
    <lineage>
        <taxon>Viruses</taxon>
        <taxon>Monodnaviria</taxon>
        <taxon>Shotokuvirae</taxon>
        <taxon>Cressdnaviricota</taxon>
        <taxon>Repensiviricetes</taxon>
        <taxon>Geplafuvirales</taxon>
        <taxon>Genomoviridae</taxon>
        <taxon>Gemycircularvirus</taxon>
    </lineage>
</organism>
<dbReference type="GeneID" id="80521888"/>
<accession>A0A220IGS4</accession>
<evidence type="ECO:0000256" key="1">
    <source>
        <dbReference type="SAM" id="MobiDB-lite"/>
    </source>
</evidence>
<dbReference type="EMBL" id="MF327571">
    <property type="protein sequence ID" value="ASH99176.1"/>
    <property type="molecule type" value="Genomic_DNA"/>
</dbReference>
<dbReference type="KEGG" id="vg:80521888"/>
<dbReference type="Proteomes" id="UP000282610">
    <property type="component" value="Segment"/>
</dbReference>
<protein>
    <submittedName>
        <fullName evidence="2">Capsid protein</fullName>
    </submittedName>
</protein>
<evidence type="ECO:0000313" key="2">
    <source>
        <dbReference type="EMBL" id="ASH99176.1"/>
    </source>
</evidence>
<evidence type="ECO:0000313" key="3">
    <source>
        <dbReference type="Proteomes" id="UP000282610"/>
    </source>
</evidence>
<feature type="region of interest" description="Disordered" evidence="1">
    <location>
        <begin position="13"/>
        <end position="48"/>
    </location>
</feature>
<sequence length="254" mass="29338">MCLTQDLQSWVEPPGPFSKQFGAQPHAPWNATGRPAENSDGQRGSKVDVSLRTSESIFAVGVKERITLETNNSAPWQWRRICFTSKDDFGQRDPDTSDYFRRTSNGMVRLVRAQNEVTYLQDQLFEGQRNQDLAATDRVTDVVFRGQNQTDWVNHFIAPIDTSKISLKFDRTRVIQSNNDSGTVRYYKDWFAMNKNIYYDDEESGDQTFPSMFSVENKQGMGDYYIYDIIEPQGGDSTDAMEFEPQARLYWHEN</sequence>
<reference evidence="2 3" key="1">
    <citation type="journal article" date="2017" name="Microbiome">
        <title>Virome comparisons in wild-diseased and healthy captive giant pandas.</title>
        <authorList>
            <person name="Zhang W."/>
            <person name="Yang S."/>
            <person name="Shan T."/>
            <person name="Hou R."/>
            <person name="Liu Z."/>
            <person name="Li W."/>
            <person name="Guo L."/>
            <person name="Wang Y."/>
            <person name="Chen P."/>
            <person name="Wang X."/>
            <person name="Feng F."/>
            <person name="Wang H."/>
            <person name="Chen C."/>
            <person name="Shen Q."/>
            <person name="Zhou C."/>
            <person name="Hua X."/>
            <person name="Cui L."/>
            <person name="Deng X."/>
            <person name="Zhang Z."/>
            <person name="Qi D."/>
            <person name="Delwart E."/>
        </authorList>
    </citation>
    <scope>NUCLEOTIDE SEQUENCE [LARGE SCALE GENOMIC DNA]</scope>
    <source>
        <strain evidence="3">gpge014</strain>
    </source>
</reference>
<name>A0A220IGS4_9VIRU</name>
<keyword evidence="3" id="KW-1185">Reference proteome</keyword>